<keyword evidence="9" id="KW-1185">Reference proteome</keyword>
<dbReference type="InterPro" id="IPR050189">
    <property type="entry name" value="MFS_Efflux_Transporters"/>
</dbReference>
<dbReference type="OrthoDB" id="1404228at2"/>
<keyword evidence="4 6" id="KW-1133">Transmembrane helix</keyword>
<reference evidence="8 9" key="1">
    <citation type="submission" date="2018-05" db="EMBL/GenBank/DDBJ databases">
        <title>Rhodohalobacter halophilus gen. nov., sp. nov., a moderately halophilic member of the family Balneolaceae.</title>
        <authorList>
            <person name="Liu Z.-W."/>
        </authorList>
    </citation>
    <scope>NUCLEOTIDE SEQUENCE [LARGE SCALE GENOMIC DNA]</scope>
    <source>
        <strain evidence="8 9">8A47</strain>
    </source>
</reference>
<sequence>MTYLAFVRKEKRLLSFAVSFTFFSSFGQTFLISLFVPYMLTAFNLSNASFGSLYSAATLTGAFALPWLGQLIDRIPLRQYSLFVALGLFASALLMALSWHISILFAALIMLRVTGQGLSSHTAQTTMARFDDGNRGKALSISALGFPLGEAVLPACIAFLLAAMHWQSVWMLIAAVIGVFFIPLIWFLVKPGTQVETPDESAAADLKPPGTAESYRAIITDSRIWFIIPAILMPPFWVTGLFLYQVSVAEDLGWTAALIASAFIPFAVLRILSGLISGPLIDRFSAKSLFPSLLLPMLAGLTFPVFFSGNWTVFLYMALVGATLGYSGTLKSALWAEMYGTRVIGTVQSLFASLSVFSTAMSPFIAGWMLDNGYTLDNLFMIALITTMVSVLLSLRILPVFNGRNRKV</sequence>
<dbReference type="RefSeq" id="WP_109646939.1">
    <property type="nucleotide sequence ID" value="NZ_QGGB01000007.1"/>
</dbReference>
<dbReference type="GO" id="GO:0005886">
    <property type="term" value="C:plasma membrane"/>
    <property type="evidence" value="ECO:0007669"/>
    <property type="project" value="UniProtKB-SubCell"/>
</dbReference>
<evidence type="ECO:0000256" key="5">
    <source>
        <dbReference type="ARBA" id="ARBA00023136"/>
    </source>
</evidence>
<dbReference type="InterPro" id="IPR011701">
    <property type="entry name" value="MFS"/>
</dbReference>
<evidence type="ECO:0000259" key="7">
    <source>
        <dbReference type="PROSITE" id="PS50850"/>
    </source>
</evidence>
<feature type="transmembrane region" description="Helical" evidence="6">
    <location>
        <begin position="224"/>
        <end position="246"/>
    </location>
</feature>
<dbReference type="Pfam" id="PF07690">
    <property type="entry name" value="MFS_1"/>
    <property type="match status" value="1"/>
</dbReference>
<dbReference type="SUPFAM" id="SSF103473">
    <property type="entry name" value="MFS general substrate transporter"/>
    <property type="match status" value="1"/>
</dbReference>
<proteinExistence type="predicted"/>
<dbReference type="GO" id="GO:0022857">
    <property type="term" value="F:transmembrane transporter activity"/>
    <property type="evidence" value="ECO:0007669"/>
    <property type="project" value="InterPro"/>
</dbReference>
<dbReference type="EMBL" id="QGGB01000007">
    <property type="protein sequence ID" value="PWN06146.1"/>
    <property type="molecule type" value="Genomic_DNA"/>
</dbReference>
<feature type="transmembrane region" description="Helical" evidence="6">
    <location>
        <begin position="252"/>
        <end position="276"/>
    </location>
</feature>
<feature type="transmembrane region" description="Helical" evidence="6">
    <location>
        <begin position="378"/>
        <end position="398"/>
    </location>
</feature>
<name>A0A316U0F2_9BACT</name>
<evidence type="ECO:0000313" key="9">
    <source>
        <dbReference type="Proteomes" id="UP000245533"/>
    </source>
</evidence>
<keyword evidence="2" id="KW-1003">Cell membrane</keyword>
<evidence type="ECO:0000256" key="2">
    <source>
        <dbReference type="ARBA" id="ARBA00022475"/>
    </source>
</evidence>
<dbReference type="PROSITE" id="PS50850">
    <property type="entry name" value="MFS"/>
    <property type="match status" value="1"/>
</dbReference>
<evidence type="ECO:0000256" key="3">
    <source>
        <dbReference type="ARBA" id="ARBA00022692"/>
    </source>
</evidence>
<organism evidence="8 9">
    <name type="scientific">Rhodohalobacter mucosus</name>
    <dbReference type="NCBI Taxonomy" id="2079485"/>
    <lineage>
        <taxon>Bacteria</taxon>
        <taxon>Pseudomonadati</taxon>
        <taxon>Balneolota</taxon>
        <taxon>Balneolia</taxon>
        <taxon>Balneolales</taxon>
        <taxon>Balneolaceae</taxon>
        <taxon>Rhodohalobacter</taxon>
    </lineage>
</organism>
<protein>
    <recommendedName>
        <fullName evidence="7">Major facilitator superfamily (MFS) profile domain-containing protein</fullName>
    </recommendedName>
</protein>
<dbReference type="PANTHER" id="PTHR43124">
    <property type="entry name" value="PURINE EFFLUX PUMP PBUE"/>
    <property type="match status" value="1"/>
</dbReference>
<feature type="transmembrane region" description="Helical" evidence="6">
    <location>
        <begin position="12"/>
        <end position="36"/>
    </location>
</feature>
<keyword evidence="5 6" id="KW-0472">Membrane</keyword>
<dbReference type="InterPro" id="IPR036259">
    <property type="entry name" value="MFS_trans_sf"/>
</dbReference>
<dbReference type="PANTHER" id="PTHR43124:SF3">
    <property type="entry name" value="CHLORAMPHENICOL EFFLUX PUMP RV0191"/>
    <property type="match status" value="1"/>
</dbReference>
<evidence type="ECO:0000313" key="8">
    <source>
        <dbReference type="EMBL" id="PWN06146.1"/>
    </source>
</evidence>
<feature type="transmembrane region" description="Helical" evidence="6">
    <location>
        <begin position="343"/>
        <end position="366"/>
    </location>
</feature>
<evidence type="ECO:0000256" key="4">
    <source>
        <dbReference type="ARBA" id="ARBA00022989"/>
    </source>
</evidence>
<feature type="transmembrane region" description="Helical" evidence="6">
    <location>
        <begin position="313"/>
        <end position="336"/>
    </location>
</feature>
<feature type="transmembrane region" description="Helical" evidence="6">
    <location>
        <begin position="48"/>
        <end position="68"/>
    </location>
</feature>
<accession>A0A316U0F2</accession>
<dbReference type="AlphaFoldDB" id="A0A316U0F2"/>
<feature type="transmembrane region" description="Helical" evidence="6">
    <location>
        <begin position="169"/>
        <end position="189"/>
    </location>
</feature>
<dbReference type="Proteomes" id="UP000245533">
    <property type="component" value="Unassembled WGS sequence"/>
</dbReference>
<evidence type="ECO:0000256" key="6">
    <source>
        <dbReference type="SAM" id="Phobius"/>
    </source>
</evidence>
<feature type="transmembrane region" description="Helical" evidence="6">
    <location>
        <begin position="288"/>
        <end position="307"/>
    </location>
</feature>
<comment type="caution">
    <text evidence="8">The sequence shown here is derived from an EMBL/GenBank/DDBJ whole genome shotgun (WGS) entry which is preliminary data.</text>
</comment>
<feature type="domain" description="Major facilitator superfamily (MFS) profile" evidence="7">
    <location>
        <begin position="13"/>
        <end position="402"/>
    </location>
</feature>
<dbReference type="Gene3D" id="1.20.1250.20">
    <property type="entry name" value="MFS general substrate transporter like domains"/>
    <property type="match status" value="1"/>
</dbReference>
<gene>
    <name evidence="8" type="ORF">DDZ15_09890</name>
</gene>
<keyword evidence="3 6" id="KW-0812">Transmembrane</keyword>
<feature type="transmembrane region" description="Helical" evidence="6">
    <location>
        <begin position="80"/>
        <end position="97"/>
    </location>
</feature>
<dbReference type="InterPro" id="IPR020846">
    <property type="entry name" value="MFS_dom"/>
</dbReference>
<comment type="subcellular location">
    <subcellularLocation>
        <location evidence="1">Cell membrane</location>
        <topology evidence="1">Multi-pass membrane protein</topology>
    </subcellularLocation>
</comment>
<evidence type="ECO:0000256" key="1">
    <source>
        <dbReference type="ARBA" id="ARBA00004651"/>
    </source>
</evidence>